<evidence type="ECO:0000313" key="5">
    <source>
        <dbReference type="Proteomes" id="UP000773462"/>
    </source>
</evidence>
<feature type="region of interest" description="Disordered" evidence="1">
    <location>
        <begin position="1"/>
        <end position="81"/>
    </location>
</feature>
<keyword evidence="2" id="KW-0472">Membrane</keyword>
<dbReference type="RefSeq" id="WP_036725905.1">
    <property type="nucleotide sequence ID" value="NZ_JAGGLV010000017.1"/>
</dbReference>
<dbReference type="SUPFAM" id="SSF51261">
    <property type="entry name" value="Duplicated hybrid motif"/>
    <property type="match status" value="1"/>
</dbReference>
<dbReference type="CDD" id="cd12797">
    <property type="entry name" value="M23_peptidase"/>
    <property type="match status" value="1"/>
</dbReference>
<reference evidence="4 5" key="1">
    <citation type="submission" date="2021-03" db="EMBL/GenBank/DDBJ databases">
        <title>Genomic Encyclopedia of Type Strains, Phase IV (KMG-IV): sequencing the most valuable type-strain genomes for metagenomic binning, comparative biology and taxonomic classification.</title>
        <authorList>
            <person name="Goeker M."/>
        </authorList>
    </citation>
    <scope>NUCLEOTIDE SEQUENCE [LARGE SCALE GENOMIC DNA]</scope>
    <source>
        <strain evidence="4 5">DSM 101953</strain>
    </source>
</reference>
<dbReference type="Proteomes" id="UP000773462">
    <property type="component" value="Unassembled WGS sequence"/>
</dbReference>
<evidence type="ECO:0000256" key="1">
    <source>
        <dbReference type="SAM" id="MobiDB-lite"/>
    </source>
</evidence>
<sequence length="288" mass="31780">MEYPRESKNRRKKRIQNLLEEKPAAGAAPAPERFRLSDSPPSFREWGAGDRNELASSPEPDPETVWKQQRNHWEEEDGRGPGQGFRAGLLRRTVASLLVFGAVWGIFAVQEPWAVKAQYFITDILSNDMDFAAAQVWYEEHFNGAPSFIPIFGDEQVPAEKVTAAHELSAPLAGSIVRPFATSLNGIEIIPADDSSASVTVKSVDTGRVLAVSKEARGGIRITVRHTGEITAEYGHLSGTRLAVDDWVQSGDEIGWIQGTEDARVPLLFFAVMKDKTYIDPAEVVSFD</sequence>
<evidence type="ECO:0000313" key="4">
    <source>
        <dbReference type="EMBL" id="MBP2114465.1"/>
    </source>
</evidence>
<dbReference type="InterPro" id="IPR016047">
    <property type="entry name" value="M23ase_b-sheet_dom"/>
</dbReference>
<dbReference type="EMBL" id="JAGGLV010000017">
    <property type="protein sequence ID" value="MBP2114465.1"/>
    <property type="molecule type" value="Genomic_DNA"/>
</dbReference>
<dbReference type="Gene3D" id="2.70.70.10">
    <property type="entry name" value="Glucose Permease (Domain IIA)"/>
    <property type="match status" value="1"/>
</dbReference>
<gene>
    <name evidence="4" type="ORF">J2Z70_004631</name>
</gene>
<proteinExistence type="predicted"/>
<keyword evidence="2" id="KW-0812">Transmembrane</keyword>
<organism evidence="4 5">
    <name type="scientific">Paenibacillus silagei</name>
    <dbReference type="NCBI Taxonomy" id="1670801"/>
    <lineage>
        <taxon>Bacteria</taxon>
        <taxon>Bacillati</taxon>
        <taxon>Bacillota</taxon>
        <taxon>Bacilli</taxon>
        <taxon>Bacillales</taxon>
        <taxon>Paenibacillaceae</taxon>
        <taxon>Paenibacillus</taxon>
    </lineage>
</organism>
<evidence type="ECO:0000259" key="3">
    <source>
        <dbReference type="Pfam" id="PF01551"/>
    </source>
</evidence>
<protein>
    <submittedName>
        <fullName evidence="4">Stage IV sporulation protein FA</fullName>
    </submittedName>
</protein>
<dbReference type="Pfam" id="PF01551">
    <property type="entry name" value="Peptidase_M23"/>
    <property type="match status" value="1"/>
</dbReference>
<evidence type="ECO:0000256" key="2">
    <source>
        <dbReference type="SAM" id="Phobius"/>
    </source>
</evidence>
<keyword evidence="5" id="KW-1185">Reference proteome</keyword>
<name>A0ABS4NWN4_9BACL</name>
<dbReference type="InterPro" id="IPR011055">
    <property type="entry name" value="Dup_hybrid_motif"/>
</dbReference>
<keyword evidence="2" id="KW-1133">Transmembrane helix</keyword>
<feature type="transmembrane region" description="Helical" evidence="2">
    <location>
        <begin position="89"/>
        <end position="109"/>
    </location>
</feature>
<comment type="caution">
    <text evidence="4">The sequence shown here is derived from an EMBL/GenBank/DDBJ whole genome shotgun (WGS) entry which is preliminary data.</text>
</comment>
<accession>A0ABS4NWN4</accession>
<feature type="domain" description="M23ase beta-sheet core" evidence="3">
    <location>
        <begin position="198"/>
        <end position="281"/>
    </location>
</feature>